<dbReference type="EMBL" id="CP069027">
    <property type="protein sequence ID" value="QRC94836.1"/>
    <property type="molecule type" value="Genomic_DNA"/>
</dbReference>
<feature type="region of interest" description="Disordered" evidence="1">
    <location>
        <begin position="223"/>
        <end position="251"/>
    </location>
</feature>
<proteinExistence type="predicted"/>
<dbReference type="Proteomes" id="UP000663193">
    <property type="component" value="Chromosome 5"/>
</dbReference>
<reference evidence="3" key="1">
    <citation type="journal article" date="2021" name="BMC Genomics">
        <title>Chromosome-level genome assembly and manually-curated proteome of model necrotroph Parastagonospora nodorum Sn15 reveals a genome-wide trove of candidate effector homologs, and redundancy of virulence-related functions within an accessory chromosome.</title>
        <authorList>
            <person name="Bertazzoni S."/>
            <person name="Jones D.A.B."/>
            <person name="Phan H.T."/>
            <person name="Tan K.-C."/>
            <person name="Hane J.K."/>
        </authorList>
    </citation>
    <scope>NUCLEOTIDE SEQUENCE [LARGE SCALE GENOMIC DNA]</scope>
    <source>
        <strain evidence="3">SN15 / ATCC MYA-4574 / FGSC 10173)</strain>
    </source>
</reference>
<evidence type="ECO:0008006" key="4">
    <source>
        <dbReference type="Google" id="ProtNLM"/>
    </source>
</evidence>
<protein>
    <recommendedName>
        <fullName evidence="4">Hepatocellular carcinoma-associated antigen 59-domain-containing protein</fullName>
    </recommendedName>
</protein>
<gene>
    <name evidence="2" type="ORF">JI435_025820</name>
</gene>
<keyword evidence="3" id="KW-1185">Reference proteome</keyword>
<feature type="region of interest" description="Disordered" evidence="1">
    <location>
        <begin position="1"/>
        <end position="76"/>
    </location>
</feature>
<feature type="compositionally biased region" description="Basic and acidic residues" evidence="1">
    <location>
        <begin position="333"/>
        <end position="344"/>
    </location>
</feature>
<evidence type="ECO:0000313" key="3">
    <source>
        <dbReference type="Proteomes" id="UP000663193"/>
    </source>
</evidence>
<feature type="region of interest" description="Disordered" evidence="1">
    <location>
        <begin position="163"/>
        <end position="182"/>
    </location>
</feature>
<organism evidence="2 3">
    <name type="scientific">Phaeosphaeria nodorum (strain SN15 / ATCC MYA-4574 / FGSC 10173)</name>
    <name type="common">Glume blotch fungus</name>
    <name type="synonym">Parastagonospora nodorum</name>
    <dbReference type="NCBI Taxonomy" id="321614"/>
    <lineage>
        <taxon>Eukaryota</taxon>
        <taxon>Fungi</taxon>
        <taxon>Dikarya</taxon>
        <taxon>Ascomycota</taxon>
        <taxon>Pezizomycotina</taxon>
        <taxon>Dothideomycetes</taxon>
        <taxon>Pleosporomycetidae</taxon>
        <taxon>Pleosporales</taxon>
        <taxon>Pleosporineae</taxon>
        <taxon>Phaeosphaeriaceae</taxon>
        <taxon>Parastagonospora</taxon>
    </lineage>
</organism>
<feature type="compositionally biased region" description="Basic residues" evidence="1">
    <location>
        <begin position="14"/>
        <end position="25"/>
    </location>
</feature>
<dbReference type="OrthoDB" id="5627at2759"/>
<dbReference type="VEuPathDB" id="FungiDB:JI435_025820"/>
<feature type="compositionally biased region" description="Polar residues" evidence="1">
    <location>
        <begin position="163"/>
        <end position="181"/>
    </location>
</feature>
<evidence type="ECO:0000256" key="1">
    <source>
        <dbReference type="SAM" id="MobiDB-lite"/>
    </source>
</evidence>
<sequence length="344" mass="38435">MASVEGDGTTPAVRFKRRKIAHPKRVYAEDDAPITSESQAPDAGTRTDNAPTPPAEPQDEDNSVPNLRDIIRNRKRPRDRLRDVLRKADTPRTELVPIEAPREGLYTSRFVAQTGQVVDRDDKQMTKFVEARLAEQNFRQYGWPIPPHLRATVAEIAPDLRNTITTSSSQSGPSAETQSPANIEHSIRIAAGMGKIEEVDIAPVPKRTDEKWRRLENGEFEHVATGKVRLGRDGKPRRPPKRRNSDDVRRDQMVEAVLSEAKLDYFDAQAYANLRTPASANNDDAFLAQFQADYYESVEDARQQQRKPAPAAAKDAPKGPKLGGSKSARAKMRLAEEQAAKTKR</sequence>
<feature type="region of interest" description="Disordered" evidence="1">
    <location>
        <begin position="298"/>
        <end position="344"/>
    </location>
</feature>
<name>A0A7U2EXQ2_PHANO</name>
<feature type="compositionally biased region" description="Basic and acidic residues" evidence="1">
    <location>
        <begin position="223"/>
        <end position="236"/>
    </location>
</feature>
<evidence type="ECO:0000313" key="2">
    <source>
        <dbReference type="EMBL" id="QRC94836.1"/>
    </source>
</evidence>
<dbReference type="AlphaFoldDB" id="A0A7U2EXQ2"/>
<accession>A0A7U2EXQ2</accession>